<dbReference type="KEGG" id="cai:Caci_4649"/>
<accession>C7PY50</accession>
<feature type="domain" description="HTH tetR-type" evidence="5">
    <location>
        <begin position="6"/>
        <end position="66"/>
    </location>
</feature>
<reference evidence="6 7" key="1">
    <citation type="journal article" date="2009" name="Stand. Genomic Sci.">
        <title>Complete genome sequence of Catenulispora acidiphila type strain (ID 139908).</title>
        <authorList>
            <person name="Copeland A."/>
            <person name="Lapidus A."/>
            <person name="Glavina Del Rio T."/>
            <person name="Nolan M."/>
            <person name="Lucas S."/>
            <person name="Chen F."/>
            <person name="Tice H."/>
            <person name="Cheng J.F."/>
            <person name="Bruce D."/>
            <person name="Goodwin L."/>
            <person name="Pitluck S."/>
            <person name="Mikhailova N."/>
            <person name="Pati A."/>
            <person name="Ivanova N."/>
            <person name="Mavromatis K."/>
            <person name="Chen A."/>
            <person name="Palaniappan K."/>
            <person name="Chain P."/>
            <person name="Land M."/>
            <person name="Hauser L."/>
            <person name="Chang Y.J."/>
            <person name="Jeffries C.D."/>
            <person name="Chertkov O."/>
            <person name="Brettin T."/>
            <person name="Detter J.C."/>
            <person name="Han C."/>
            <person name="Ali Z."/>
            <person name="Tindall B.J."/>
            <person name="Goker M."/>
            <person name="Bristow J."/>
            <person name="Eisen J.A."/>
            <person name="Markowitz V."/>
            <person name="Hugenholtz P."/>
            <person name="Kyrpides N.C."/>
            <person name="Klenk H.P."/>
        </authorList>
    </citation>
    <scope>NUCLEOTIDE SEQUENCE [LARGE SCALE GENOMIC DNA]</scope>
    <source>
        <strain evidence="7">DSM 44928 / JCM 14897 / NBRC 102108 / NRRL B-24433 / ID139908</strain>
    </source>
</reference>
<dbReference type="PANTHER" id="PTHR47506:SF3">
    <property type="entry name" value="HTH-TYPE TRANSCRIPTIONAL REGULATOR LMRA"/>
    <property type="match status" value="1"/>
</dbReference>
<dbReference type="PRINTS" id="PR00455">
    <property type="entry name" value="HTHTETR"/>
</dbReference>
<dbReference type="eggNOG" id="COG1309">
    <property type="taxonomic scope" value="Bacteria"/>
</dbReference>
<keyword evidence="7" id="KW-1185">Reference proteome</keyword>
<keyword evidence="3" id="KW-0804">Transcription</keyword>
<dbReference type="EMBL" id="CP001700">
    <property type="protein sequence ID" value="ACU73510.1"/>
    <property type="molecule type" value="Genomic_DNA"/>
</dbReference>
<dbReference type="Gene3D" id="1.10.357.10">
    <property type="entry name" value="Tetracycline Repressor, domain 2"/>
    <property type="match status" value="1"/>
</dbReference>
<dbReference type="HOGENOM" id="CLU_069356_28_1_11"/>
<feature type="DNA-binding region" description="H-T-H motif" evidence="4">
    <location>
        <begin position="29"/>
        <end position="48"/>
    </location>
</feature>
<dbReference type="AlphaFoldDB" id="C7PY50"/>
<dbReference type="FunCoup" id="C7PY50">
    <property type="interactions" value="5"/>
</dbReference>
<evidence type="ECO:0000256" key="3">
    <source>
        <dbReference type="ARBA" id="ARBA00023163"/>
    </source>
</evidence>
<name>C7PY50_CATAD</name>
<evidence type="ECO:0000256" key="4">
    <source>
        <dbReference type="PROSITE-ProRule" id="PRU00335"/>
    </source>
</evidence>
<dbReference type="InParanoid" id="C7PY50"/>
<dbReference type="RefSeq" id="WP_015793239.1">
    <property type="nucleotide sequence ID" value="NC_013131.1"/>
</dbReference>
<evidence type="ECO:0000313" key="7">
    <source>
        <dbReference type="Proteomes" id="UP000000851"/>
    </source>
</evidence>
<dbReference type="Pfam" id="PF21993">
    <property type="entry name" value="TetR_C_13_2"/>
    <property type="match status" value="1"/>
</dbReference>
<dbReference type="InterPro" id="IPR001647">
    <property type="entry name" value="HTH_TetR"/>
</dbReference>
<dbReference type="STRING" id="479433.Caci_4649"/>
<organism evidence="6 7">
    <name type="scientific">Catenulispora acidiphila (strain DSM 44928 / JCM 14897 / NBRC 102108 / NRRL B-24433 / ID139908)</name>
    <dbReference type="NCBI Taxonomy" id="479433"/>
    <lineage>
        <taxon>Bacteria</taxon>
        <taxon>Bacillati</taxon>
        <taxon>Actinomycetota</taxon>
        <taxon>Actinomycetes</taxon>
        <taxon>Catenulisporales</taxon>
        <taxon>Catenulisporaceae</taxon>
        <taxon>Catenulispora</taxon>
    </lineage>
</organism>
<keyword evidence="1" id="KW-0805">Transcription regulation</keyword>
<dbReference type="PROSITE" id="PS50977">
    <property type="entry name" value="HTH_TETR_2"/>
    <property type="match status" value="1"/>
</dbReference>
<dbReference type="Pfam" id="PF00440">
    <property type="entry name" value="TetR_N"/>
    <property type="match status" value="1"/>
</dbReference>
<dbReference type="SUPFAM" id="SSF48498">
    <property type="entry name" value="Tetracyclin repressor-like, C-terminal domain"/>
    <property type="match status" value="1"/>
</dbReference>
<proteinExistence type="predicted"/>
<dbReference type="GO" id="GO:0003677">
    <property type="term" value="F:DNA binding"/>
    <property type="evidence" value="ECO:0007669"/>
    <property type="project" value="UniProtKB-UniRule"/>
</dbReference>
<dbReference type="OrthoDB" id="4567939at2"/>
<dbReference type="PANTHER" id="PTHR47506">
    <property type="entry name" value="TRANSCRIPTIONAL REGULATORY PROTEIN"/>
    <property type="match status" value="1"/>
</dbReference>
<gene>
    <name evidence="6" type="ordered locus">Caci_4649</name>
</gene>
<evidence type="ECO:0000256" key="1">
    <source>
        <dbReference type="ARBA" id="ARBA00023015"/>
    </source>
</evidence>
<sequence>MGEKGTQTRDSLLDATQDLIETAGYFGTGLNTVIAAAGAPRGSLYFHFPGGKDQLVTEALRRGGQEVSALMREVAEAAPDTAAAVTGLLDALADRLEASSWRKGCPVATVALDISASSDTLREVCSDIYRSWESALAARLSADGHPTPDDTATAILALIEGALLLARVHQQREPLERVKRVVATLL</sequence>
<dbReference type="SUPFAM" id="SSF46689">
    <property type="entry name" value="Homeodomain-like"/>
    <property type="match status" value="1"/>
</dbReference>
<dbReference type="Proteomes" id="UP000000851">
    <property type="component" value="Chromosome"/>
</dbReference>
<evidence type="ECO:0000313" key="6">
    <source>
        <dbReference type="EMBL" id="ACU73510.1"/>
    </source>
</evidence>
<evidence type="ECO:0000259" key="5">
    <source>
        <dbReference type="PROSITE" id="PS50977"/>
    </source>
</evidence>
<keyword evidence="2 4" id="KW-0238">DNA-binding</keyword>
<dbReference type="InterPro" id="IPR036271">
    <property type="entry name" value="Tet_transcr_reg_TetR-rel_C_sf"/>
</dbReference>
<dbReference type="InterPro" id="IPR054156">
    <property type="entry name" value="YxaF_TetR_C"/>
</dbReference>
<evidence type="ECO:0000256" key="2">
    <source>
        <dbReference type="ARBA" id="ARBA00023125"/>
    </source>
</evidence>
<protein>
    <submittedName>
        <fullName evidence="6">Transcriptional regulator, TetR family</fullName>
    </submittedName>
</protein>
<dbReference type="InterPro" id="IPR009057">
    <property type="entry name" value="Homeodomain-like_sf"/>
</dbReference>